<name>A0A383DU09_9ZZZZ</name>
<dbReference type="EMBL" id="UINC01220013">
    <property type="protein sequence ID" value="SVE47743.1"/>
    <property type="molecule type" value="Genomic_DNA"/>
</dbReference>
<evidence type="ECO:0000313" key="1">
    <source>
        <dbReference type="EMBL" id="SVE47743.1"/>
    </source>
</evidence>
<reference evidence="1" key="1">
    <citation type="submission" date="2018-05" db="EMBL/GenBank/DDBJ databases">
        <authorList>
            <person name="Lanie J.A."/>
            <person name="Ng W.-L."/>
            <person name="Kazmierczak K.M."/>
            <person name="Andrzejewski T.M."/>
            <person name="Davidsen T.M."/>
            <person name="Wayne K.J."/>
            <person name="Tettelin H."/>
            <person name="Glass J.I."/>
            <person name="Rusch D."/>
            <person name="Podicherti R."/>
            <person name="Tsui H.-C.T."/>
            <person name="Winkler M.E."/>
        </authorList>
    </citation>
    <scope>NUCLEOTIDE SEQUENCE</scope>
</reference>
<gene>
    <name evidence="1" type="ORF">METZ01_LOCUS500597</name>
</gene>
<accession>A0A383DU09</accession>
<organism evidence="1">
    <name type="scientific">marine metagenome</name>
    <dbReference type="NCBI Taxonomy" id="408172"/>
    <lineage>
        <taxon>unclassified sequences</taxon>
        <taxon>metagenomes</taxon>
        <taxon>ecological metagenomes</taxon>
    </lineage>
</organism>
<feature type="non-terminal residue" evidence="1">
    <location>
        <position position="1"/>
    </location>
</feature>
<sequence>VPVEPTTSSDLHPYLLLEALFIRGLFLKIPARRLSKSLRFMVPAAHCFLSNIQTCNCG</sequence>
<dbReference type="AlphaFoldDB" id="A0A383DU09"/>
<proteinExistence type="predicted"/>
<protein>
    <submittedName>
        <fullName evidence="1">Uncharacterized protein</fullName>
    </submittedName>
</protein>